<evidence type="ECO:0000313" key="1">
    <source>
        <dbReference type="EMBL" id="CAD7256980.1"/>
    </source>
</evidence>
<dbReference type="EMBL" id="OC000342">
    <property type="protein sequence ID" value="CAD7256980.1"/>
    <property type="molecule type" value="Genomic_DNA"/>
</dbReference>
<dbReference type="Gene3D" id="1.10.472.10">
    <property type="entry name" value="Cyclin-like"/>
    <property type="match status" value="1"/>
</dbReference>
<protein>
    <recommendedName>
        <fullName evidence="2">Cyclin D</fullName>
    </recommendedName>
</protein>
<accession>A0A7R9AMJ0</accession>
<name>A0A7R9AMJ0_TIMSH</name>
<dbReference type="AlphaFoldDB" id="A0A7R9AMJ0"/>
<sequence>MAKASLARDVAAVARGETLSCLWEGVDRSWELLVLSKLKWDISAVTPQDFLPHILRRLPIDCTWDRRMILRHAQTFIALSTRGQFLDDSIRHTH</sequence>
<organism evidence="1">
    <name type="scientific">Timema shepardi</name>
    <name type="common">Walking stick</name>
    <dbReference type="NCBI Taxonomy" id="629360"/>
    <lineage>
        <taxon>Eukaryota</taxon>
        <taxon>Metazoa</taxon>
        <taxon>Ecdysozoa</taxon>
        <taxon>Arthropoda</taxon>
        <taxon>Hexapoda</taxon>
        <taxon>Insecta</taxon>
        <taxon>Pterygota</taxon>
        <taxon>Neoptera</taxon>
        <taxon>Polyneoptera</taxon>
        <taxon>Phasmatodea</taxon>
        <taxon>Timematodea</taxon>
        <taxon>Timematoidea</taxon>
        <taxon>Timematidae</taxon>
        <taxon>Timema</taxon>
    </lineage>
</organism>
<reference evidence="1" key="1">
    <citation type="submission" date="2020-11" db="EMBL/GenBank/DDBJ databases">
        <authorList>
            <person name="Tran Van P."/>
        </authorList>
    </citation>
    <scope>NUCLEOTIDE SEQUENCE</scope>
</reference>
<proteinExistence type="predicted"/>
<evidence type="ECO:0008006" key="2">
    <source>
        <dbReference type="Google" id="ProtNLM"/>
    </source>
</evidence>
<gene>
    <name evidence="1" type="ORF">TSIB3V08_LOCUS1255</name>
</gene>